<dbReference type="InterPro" id="IPR036163">
    <property type="entry name" value="HMA_dom_sf"/>
</dbReference>
<accession>A0A2G0CGI9</accession>
<evidence type="ECO:0000313" key="3">
    <source>
        <dbReference type="Proteomes" id="UP000226437"/>
    </source>
</evidence>
<dbReference type="InterPro" id="IPR006121">
    <property type="entry name" value="HMA_dom"/>
</dbReference>
<protein>
    <recommendedName>
        <fullName evidence="1">HMA domain-containing protein</fullName>
    </recommendedName>
</protein>
<evidence type="ECO:0000259" key="1">
    <source>
        <dbReference type="PROSITE" id="PS50846"/>
    </source>
</evidence>
<evidence type="ECO:0000313" key="2">
    <source>
        <dbReference type="EMBL" id="PHK99078.1"/>
    </source>
</evidence>
<dbReference type="AlphaFoldDB" id="A0A2G0CGI9"/>
<dbReference type="SUPFAM" id="SSF55008">
    <property type="entry name" value="HMA, heavy metal-associated domain"/>
    <property type="match status" value="1"/>
</dbReference>
<sequence length="72" mass="7948">MTATLKSFATNINCGSCVRSVTPFLDELEGVTIWRVDVEDDRKLLTVEGTATEAEIMQVVEDAGYDIRPVRA</sequence>
<dbReference type="RefSeq" id="WP_099105695.1">
    <property type="nucleotide sequence ID" value="NZ_JAATJF010000002.1"/>
</dbReference>
<feature type="domain" description="HMA" evidence="1">
    <location>
        <begin position="3"/>
        <end position="68"/>
    </location>
</feature>
<dbReference type="Proteomes" id="UP000226437">
    <property type="component" value="Unassembled WGS sequence"/>
</dbReference>
<dbReference type="Gene3D" id="3.30.70.100">
    <property type="match status" value="1"/>
</dbReference>
<name>A0A2G0CGI9_9BACT</name>
<dbReference type="GO" id="GO:0046872">
    <property type="term" value="F:metal ion binding"/>
    <property type="evidence" value="ECO:0007669"/>
    <property type="project" value="InterPro"/>
</dbReference>
<proteinExistence type="predicted"/>
<dbReference type="CDD" id="cd00371">
    <property type="entry name" value="HMA"/>
    <property type="match status" value="1"/>
</dbReference>
<dbReference type="PROSITE" id="PS50846">
    <property type="entry name" value="HMA_2"/>
    <property type="match status" value="1"/>
</dbReference>
<keyword evidence="3" id="KW-1185">Reference proteome</keyword>
<gene>
    <name evidence="2" type="ORF">CGL56_06350</name>
</gene>
<organism evidence="2 3">
    <name type="scientific">Neolewinella marina</name>
    <dbReference type="NCBI Taxonomy" id="438751"/>
    <lineage>
        <taxon>Bacteria</taxon>
        <taxon>Pseudomonadati</taxon>
        <taxon>Bacteroidota</taxon>
        <taxon>Saprospiria</taxon>
        <taxon>Saprospirales</taxon>
        <taxon>Lewinellaceae</taxon>
        <taxon>Neolewinella</taxon>
    </lineage>
</organism>
<dbReference type="Pfam" id="PF00403">
    <property type="entry name" value="HMA"/>
    <property type="match status" value="1"/>
</dbReference>
<dbReference type="EMBL" id="PDLO01000002">
    <property type="protein sequence ID" value="PHK99078.1"/>
    <property type="molecule type" value="Genomic_DNA"/>
</dbReference>
<comment type="caution">
    <text evidence="2">The sequence shown here is derived from an EMBL/GenBank/DDBJ whole genome shotgun (WGS) entry which is preliminary data.</text>
</comment>
<dbReference type="OrthoDB" id="677920at2"/>
<reference evidence="2 3" key="1">
    <citation type="submission" date="2017-10" db="EMBL/GenBank/DDBJ databases">
        <title>The draft genome sequence of Lewinella marina KCTC 32374.</title>
        <authorList>
            <person name="Wang K."/>
        </authorList>
    </citation>
    <scope>NUCLEOTIDE SEQUENCE [LARGE SCALE GENOMIC DNA]</scope>
    <source>
        <strain evidence="2 3">MKG-38</strain>
    </source>
</reference>